<evidence type="ECO:0000313" key="4">
    <source>
        <dbReference type="EMBL" id="KYR03111.1"/>
    </source>
</evidence>
<evidence type="ECO:0000313" key="5">
    <source>
        <dbReference type="Proteomes" id="UP000076078"/>
    </source>
</evidence>
<dbReference type="InterPro" id="IPR000195">
    <property type="entry name" value="Rab-GAP-TBC_dom"/>
</dbReference>
<dbReference type="Pfam" id="PF00566">
    <property type="entry name" value="RabGAP-TBC"/>
    <property type="match status" value="1"/>
</dbReference>
<dbReference type="PANTHER" id="PTHR47219">
    <property type="entry name" value="RAB GTPASE-ACTIVATING PROTEIN 1-LIKE"/>
    <property type="match status" value="1"/>
</dbReference>
<evidence type="ECO:0000256" key="1">
    <source>
        <dbReference type="SAM" id="Coils"/>
    </source>
</evidence>
<dbReference type="Gene3D" id="1.10.10.750">
    <property type="entry name" value="Ypt/Rab-GAP domain of gyp1p, domain 1"/>
    <property type="match status" value="1"/>
</dbReference>
<dbReference type="GO" id="GO:0005096">
    <property type="term" value="F:GTPase activator activity"/>
    <property type="evidence" value="ECO:0007669"/>
    <property type="project" value="TreeGrafter"/>
</dbReference>
<dbReference type="STRING" id="361077.A0A152AAF5"/>
<gene>
    <name evidence="4" type="ORF">DLAC_00606</name>
</gene>
<protein>
    <submittedName>
        <fullName evidence="4">RabGAP/TBC domain-containing protein</fullName>
    </submittedName>
</protein>
<keyword evidence="1" id="KW-0175">Coiled coil</keyword>
<dbReference type="GO" id="GO:0031267">
    <property type="term" value="F:small GTPase binding"/>
    <property type="evidence" value="ECO:0007669"/>
    <property type="project" value="TreeGrafter"/>
</dbReference>
<accession>A0A152AAF5</accession>
<feature type="region of interest" description="Disordered" evidence="2">
    <location>
        <begin position="100"/>
        <end position="143"/>
    </location>
</feature>
<dbReference type="OrthoDB" id="295078at2759"/>
<dbReference type="InterPro" id="IPR050302">
    <property type="entry name" value="Rab_GAP_TBC_domain"/>
</dbReference>
<name>A0A152AAF5_TIELA</name>
<dbReference type="PROSITE" id="PS50086">
    <property type="entry name" value="TBC_RABGAP"/>
    <property type="match status" value="1"/>
</dbReference>
<dbReference type="PANTHER" id="PTHR47219:SF9">
    <property type="entry name" value="GTPASE ACTIVATING PROTEIN AND CENTROSOME-ASSOCIATED, ISOFORM B"/>
    <property type="match status" value="1"/>
</dbReference>
<reference evidence="4 5" key="1">
    <citation type="submission" date="2015-12" db="EMBL/GenBank/DDBJ databases">
        <title>Dictyostelia acquired genes for synthesis and detection of signals that induce cell-type specialization by lateral gene transfer from prokaryotes.</title>
        <authorList>
            <person name="Gloeckner G."/>
            <person name="Schaap P."/>
        </authorList>
    </citation>
    <scope>NUCLEOTIDE SEQUENCE [LARGE SCALE GENOMIC DNA]</scope>
    <source>
        <strain evidence="4 5">TK</strain>
    </source>
</reference>
<dbReference type="Gene3D" id="1.10.472.80">
    <property type="entry name" value="Ypt/Rab-GAP domain of gyp1p, domain 3"/>
    <property type="match status" value="1"/>
</dbReference>
<dbReference type="InterPro" id="IPR035969">
    <property type="entry name" value="Rab-GAP_TBC_sf"/>
</dbReference>
<dbReference type="Proteomes" id="UP000076078">
    <property type="component" value="Unassembled WGS sequence"/>
</dbReference>
<organism evidence="4 5">
    <name type="scientific">Tieghemostelium lacteum</name>
    <name type="common">Slime mold</name>
    <name type="synonym">Dictyostelium lacteum</name>
    <dbReference type="NCBI Taxonomy" id="361077"/>
    <lineage>
        <taxon>Eukaryota</taxon>
        <taxon>Amoebozoa</taxon>
        <taxon>Evosea</taxon>
        <taxon>Eumycetozoa</taxon>
        <taxon>Dictyostelia</taxon>
        <taxon>Dictyosteliales</taxon>
        <taxon>Raperosteliaceae</taxon>
        <taxon>Tieghemostelium</taxon>
    </lineage>
</organism>
<feature type="compositionally biased region" description="Low complexity" evidence="2">
    <location>
        <begin position="215"/>
        <end position="248"/>
    </location>
</feature>
<feature type="compositionally biased region" description="Basic residues" evidence="2">
    <location>
        <begin position="201"/>
        <end position="214"/>
    </location>
</feature>
<feature type="region of interest" description="Disordered" evidence="2">
    <location>
        <begin position="62"/>
        <end position="88"/>
    </location>
</feature>
<dbReference type="AlphaFoldDB" id="A0A152AAF5"/>
<dbReference type="SMART" id="SM00164">
    <property type="entry name" value="TBC"/>
    <property type="match status" value="1"/>
</dbReference>
<feature type="coiled-coil region" evidence="1">
    <location>
        <begin position="906"/>
        <end position="986"/>
    </location>
</feature>
<evidence type="ECO:0000256" key="2">
    <source>
        <dbReference type="SAM" id="MobiDB-lite"/>
    </source>
</evidence>
<dbReference type="EMBL" id="LODT01000001">
    <property type="protein sequence ID" value="KYR03111.1"/>
    <property type="molecule type" value="Genomic_DNA"/>
</dbReference>
<feature type="domain" description="Rab-GAP TBC" evidence="3">
    <location>
        <begin position="535"/>
        <end position="809"/>
    </location>
</feature>
<dbReference type="SUPFAM" id="SSF47923">
    <property type="entry name" value="Ypt/Rab-GAP domain of gyp1p"/>
    <property type="match status" value="2"/>
</dbReference>
<dbReference type="FunCoup" id="A0A152AAF5">
    <property type="interactions" value="127"/>
</dbReference>
<dbReference type="InParanoid" id="A0A152AAF5"/>
<dbReference type="OMA" id="HIPENTH"/>
<dbReference type="Gene3D" id="1.10.8.270">
    <property type="entry name" value="putative rabgap domain of human tbc1 domain family member 14 like domains"/>
    <property type="match status" value="1"/>
</dbReference>
<feature type="compositionally biased region" description="Low complexity" evidence="2">
    <location>
        <begin position="100"/>
        <end position="126"/>
    </location>
</feature>
<comment type="caution">
    <text evidence="4">The sequence shown here is derived from an EMBL/GenBank/DDBJ whole genome shotgun (WGS) entry which is preliminary data.</text>
</comment>
<evidence type="ECO:0000259" key="3">
    <source>
        <dbReference type="PROSITE" id="PS50086"/>
    </source>
</evidence>
<feature type="region of interest" description="Disordered" evidence="2">
    <location>
        <begin position="172"/>
        <end position="283"/>
    </location>
</feature>
<keyword evidence="5" id="KW-1185">Reference proteome</keyword>
<proteinExistence type="predicted"/>
<feature type="compositionally biased region" description="Polar residues" evidence="2">
    <location>
        <begin position="172"/>
        <end position="199"/>
    </location>
</feature>
<sequence length="1018" mass="113688">MMTDQPVVDLNIFIKKEQEQQLQHQYFDIAENSSEKNNVQKDCGVSGGDDKDVSLNNKLVILQNEKRDEEEEEDSRMEDHTHSDNSALEISDEGINQQNLYINSNNNNNNINLNSNNTEHQQQQQQAMAVTLDSEESSDTSGDISISSDFISYAGTPTIANSSSNNNFLNDTYDSSNASTPQQLSENSSSKGFISSLSPRSLKKTGNKTKHHSPTHTSSSNSHSNSNSNNSKEQISPSLKSSSKQLPIYSSITNTPPTPQSSKKKHLFSSLFKKQKPSSGSTAVVHIPENTHSKMADLQLNQKYLLPVSPLPPPSFNSSAFNTPTSASPSFEYTTAYSSQQQTAIATVNGKPHLLLPIGSNNQSSVTSNGSVDSVRSPVTLSISSTISPLPSPSLRTSIVGNRSHLPRKYSIPSSFSFQYSLSKSQEKTTLDSIMDGNNKSISNSTLSYTNTTSTSQISSNSNISNNISNSSSINSNNNSTSNSNGNSINISPTLLNLGSTSIATETTWMMMVSNWEEWSHPHFNSLLTKYIYQGIPDRFRATVWFHLSNLIQQMSPIPACADLILQHTTLTTEKFNTISTLTPISTPSQTTPIFKPQGVLTGSSGMSISSSSGISSQLVGSSGNHVFGSSSPTISPSTSNQSFKHHKCFYKSIVRHSSDHEEQIRVDVQRSFPDVQPEQLKEFYSTSLYNVLKAISLYDAEMGYCQGISFIGSILITKISEEEVFHVLIRLLEGVMRDFYIVGMRGLKLRIYQLGKLVKDLFPKLHAHLLKIDLDFLIFASPWFMTAFSYHLSEECSIRVLDVILLQGINAFFSIGLAIFQIIENELLSCSDSAEAMEFFRRNAKSTIEVDKLMDIASRISVSTNQLQTFQQMFESESKPSIPSEFNPEFTPKEKARDPNWVVKKYKLKERISNLEDDLAITKQELHYTRDKNEEEKMELLKHLQELSDRESTIIDQRLSVEQQNKLLKKENELLKQRLSESNEINLFLSKEMNILRTKLEAELWKNNPKKSIQFEK</sequence>